<dbReference type="InterPro" id="IPR006262">
    <property type="entry name" value="Cyt_deam_tetra"/>
</dbReference>
<reference evidence="15 16" key="1">
    <citation type="journal article" date="2018" name="Mol. Biol. Evol.">
        <title>Analysis of the draft genome of the red seaweed Gracilariopsis chorda provides insights into genome size evolution in Rhodophyta.</title>
        <authorList>
            <person name="Lee J."/>
            <person name="Yang E.C."/>
            <person name="Graf L."/>
            <person name="Yang J.H."/>
            <person name="Qiu H."/>
            <person name="Zel Zion U."/>
            <person name="Chan C.X."/>
            <person name="Stephens T.G."/>
            <person name="Weber A.P.M."/>
            <person name="Boo G.H."/>
            <person name="Boo S.M."/>
            <person name="Kim K.M."/>
            <person name="Shin Y."/>
            <person name="Jung M."/>
            <person name="Lee S.J."/>
            <person name="Yim H.S."/>
            <person name="Lee J.H."/>
            <person name="Bhattacharya D."/>
            <person name="Yoon H.S."/>
        </authorList>
    </citation>
    <scope>NUCLEOTIDE SEQUENCE [LARGE SCALE GENOMIC DNA]</scope>
    <source>
        <strain evidence="15 16">SKKU-2015</strain>
        <tissue evidence="15">Whole body</tissue>
    </source>
</reference>
<evidence type="ECO:0000256" key="7">
    <source>
        <dbReference type="ARBA" id="ARBA00022833"/>
    </source>
</evidence>
<keyword evidence="6 13" id="KW-0378">Hydrolase</keyword>
<sequence>MDHVIAETQTAPSINSEELDRLVAEADKAKLKAYAPYSKFRVGAALLSSDGMIYPGANVENSSYGLTVCAERCAVFHAASCGARSFRAIVITTDISESTVYPCGACRQVMSEFGNFDVYCLRANGQISRTTLNDLIPYAFSPSDLSKGQGMAEEEEEE</sequence>
<feature type="domain" description="CMP/dCMP-type deaminase" evidence="14">
    <location>
        <begin position="17"/>
        <end position="143"/>
    </location>
</feature>
<proteinExistence type="inferred from homology"/>
<comment type="caution">
    <text evidence="15">The sequence shown here is derived from an EMBL/GenBank/DDBJ whole genome shotgun (WGS) entry which is preliminary data.</text>
</comment>
<evidence type="ECO:0000256" key="10">
    <source>
        <dbReference type="PIRSR" id="PIRSR606262-1"/>
    </source>
</evidence>
<comment type="catalytic activity">
    <reaction evidence="13">
        <text>2'-deoxycytidine + H2O + H(+) = 2'-deoxyuridine + NH4(+)</text>
        <dbReference type="Rhea" id="RHEA:13433"/>
        <dbReference type="ChEBI" id="CHEBI:15377"/>
        <dbReference type="ChEBI" id="CHEBI:15378"/>
        <dbReference type="ChEBI" id="CHEBI:15698"/>
        <dbReference type="ChEBI" id="CHEBI:16450"/>
        <dbReference type="ChEBI" id="CHEBI:28938"/>
        <dbReference type="EC" id="3.5.4.5"/>
    </reaction>
</comment>
<dbReference type="PANTHER" id="PTHR11644">
    <property type="entry name" value="CYTIDINE DEAMINASE"/>
    <property type="match status" value="1"/>
</dbReference>
<dbReference type="GO" id="GO:0055086">
    <property type="term" value="P:nucleobase-containing small molecule metabolic process"/>
    <property type="evidence" value="ECO:0007669"/>
    <property type="project" value="UniProtKB-ARBA"/>
</dbReference>
<dbReference type="PANTHER" id="PTHR11644:SF2">
    <property type="entry name" value="CYTIDINE DEAMINASE"/>
    <property type="match status" value="1"/>
</dbReference>
<evidence type="ECO:0000256" key="4">
    <source>
        <dbReference type="ARBA" id="ARBA00012783"/>
    </source>
</evidence>
<dbReference type="InterPro" id="IPR050202">
    <property type="entry name" value="Cyt/Deoxycyt_deaminase"/>
</dbReference>
<dbReference type="InterPro" id="IPR016192">
    <property type="entry name" value="APOBEC/CMP_deaminase_Zn-bd"/>
</dbReference>
<comment type="cofactor">
    <cofactor evidence="1 12 13">
        <name>Zn(2+)</name>
        <dbReference type="ChEBI" id="CHEBI:29105"/>
    </cofactor>
</comment>
<keyword evidence="5 12" id="KW-0479">Metal-binding</keyword>
<dbReference type="InterPro" id="IPR002125">
    <property type="entry name" value="CMP_dCMP_dom"/>
</dbReference>
<comment type="function">
    <text evidence="2 13">This enzyme scavenges exogenous and endogenous cytidine and 2'-deoxycytidine for UMP synthesis.</text>
</comment>
<name>A0A2V3IWR6_9FLOR</name>
<evidence type="ECO:0000256" key="2">
    <source>
        <dbReference type="ARBA" id="ARBA00003949"/>
    </source>
</evidence>
<feature type="active site" description="Proton donor" evidence="10">
    <location>
        <position position="71"/>
    </location>
</feature>
<dbReference type="GO" id="GO:0008270">
    <property type="term" value="F:zinc ion binding"/>
    <property type="evidence" value="ECO:0007669"/>
    <property type="project" value="UniProtKB-UniRule"/>
</dbReference>
<evidence type="ECO:0000256" key="13">
    <source>
        <dbReference type="RuleBase" id="RU364006"/>
    </source>
</evidence>
<dbReference type="InterPro" id="IPR016193">
    <property type="entry name" value="Cytidine_deaminase-like"/>
</dbReference>
<dbReference type="EMBL" id="NBIV01000044">
    <property type="protein sequence ID" value="PXF46137.1"/>
    <property type="molecule type" value="Genomic_DNA"/>
</dbReference>
<evidence type="ECO:0000256" key="6">
    <source>
        <dbReference type="ARBA" id="ARBA00022801"/>
    </source>
</evidence>
<evidence type="ECO:0000259" key="14">
    <source>
        <dbReference type="PROSITE" id="PS51747"/>
    </source>
</evidence>
<dbReference type="CDD" id="cd01283">
    <property type="entry name" value="cytidine_deaminase"/>
    <property type="match status" value="1"/>
</dbReference>
<dbReference type="NCBIfam" id="TIGR01354">
    <property type="entry name" value="cyt_deam_tetra"/>
    <property type="match status" value="1"/>
</dbReference>
<accession>A0A2V3IWR6</accession>
<dbReference type="GO" id="GO:0005829">
    <property type="term" value="C:cytosol"/>
    <property type="evidence" value="ECO:0007669"/>
    <property type="project" value="TreeGrafter"/>
</dbReference>
<dbReference type="Proteomes" id="UP000247409">
    <property type="component" value="Unassembled WGS sequence"/>
</dbReference>
<evidence type="ECO:0000256" key="11">
    <source>
        <dbReference type="PIRSR" id="PIRSR606262-2"/>
    </source>
</evidence>
<evidence type="ECO:0000256" key="3">
    <source>
        <dbReference type="ARBA" id="ARBA00006576"/>
    </source>
</evidence>
<evidence type="ECO:0000256" key="12">
    <source>
        <dbReference type="PIRSR" id="PIRSR606262-3"/>
    </source>
</evidence>
<dbReference type="OrthoDB" id="414540at2759"/>
<protein>
    <recommendedName>
        <fullName evidence="4 13">Cytidine deaminase</fullName>
        <ecNumber evidence="4 13">3.5.4.5</ecNumber>
    </recommendedName>
    <alternativeName>
        <fullName evidence="8 13">Cytidine aminohydrolase</fullName>
    </alternativeName>
</protein>
<dbReference type="PROSITE" id="PS00903">
    <property type="entry name" value="CYT_DCMP_DEAMINASES_1"/>
    <property type="match status" value="1"/>
</dbReference>
<feature type="binding site" evidence="12">
    <location>
        <position position="69"/>
    </location>
    <ligand>
        <name>Zn(2+)</name>
        <dbReference type="ChEBI" id="CHEBI:29105"/>
        <note>catalytic</note>
    </ligand>
</feature>
<dbReference type="Pfam" id="PF00383">
    <property type="entry name" value="dCMP_cyt_deam_1"/>
    <property type="match status" value="1"/>
</dbReference>
<dbReference type="STRING" id="448386.A0A2V3IWR6"/>
<evidence type="ECO:0000313" key="16">
    <source>
        <dbReference type="Proteomes" id="UP000247409"/>
    </source>
</evidence>
<evidence type="ECO:0000313" key="15">
    <source>
        <dbReference type="EMBL" id="PXF46137.1"/>
    </source>
</evidence>
<dbReference type="GO" id="GO:0072527">
    <property type="term" value="P:pyrimidine-containing compound metabolic process"/>
    <property type="evidence" value="ECO:0007669"/>
    <property type="project" value="UniProtKB-ARBA"/>
</dbReference>
<comment type="catalytic activity">
    <reaction evidence="9 13">
        <text>cytidine + H2O + H(+) = uridine + NH4(+)</text>
        <dbReference type="Rhea" id="RHEA:16069"/>
        <dbReference type="ChEBI" id="CHEBI:15377"/>
        <dbReference type="ChEBI" id="CHEBI:15378"/>
        <dbReference type="ChEBI" id="CHEBI:16704"/>
        <dbReference type="ChEBI" id="CHEBI:17562"/>
        <dbReference type="ChEBI" id="CHEBI:28938"/>
        <dbReference type="EC" id="3.5.4.5"/>
    </reaction>
</comment>
<comment type="similarity">
    <text evidence="3 13">Belongs to the cytidine and deoxycytidylate deaminase family.</text>
</comment>
<dbReference type="PROSITE" id="PS51747">
    <property type="entry name" value="CYT_DCMP_DEAMINASES_2"/>
    <property type="match status" value="1"/>
</dbReference>
<dbReference type="EC" id="3.5.4.5" evidence="4 13"/>
<dbReference type="NCBIfam" id="NF004064">
    <property type="entry name" value="PRK05578.1"/>
    <property type="match status" value="1"/>
</dbReference>
<dbReference type="GO" id="GO:0004126">
    <property type="term" value="F:cytidine deaminase activity"/>
    <property type="evidence" value="ECO:0007669"/>
    <property type="project" value="UniProtKB-UniRule"/>
</dbReference>
<dbReference type="Gene3D" id="3.40.140.10">
    <property type="entry name" value="Cytidine Deaminase, domain 2"/>
    <property type="match status" value="1"/>
</dbReference>
<dbReference type="AlphaFoldDB" id="A0A2V3IWR6"/>
<dbReference type="GO" id="GO:0042802">
    <property type="term" value="F:identical protein binding"/>
    <property type="evidence" value="ECO:0007669"/>
    <property type="project" value="UniProtKB-ARBA"/>
</dbReference>
<dbReference type="SUPFAM" id="SSF53927">
    <property type="entry name" value="Cytidine deaminase-like"/>
    <property type="match status" value="1"/>
</dbReference>
<dbReference type="FunFam" id="3.40.140.10:FF:000008">
    <property type="entry name" value="Cytidine deaminase"/>
    <property type="match status" value="1"/>
</dbReference>
<keyword evidence="7 12" id="KW-0862">Zinc</keyword>
<feature type="binding site" evidence="12">
    <location>
        <position position="106"/>
    </location>
    <ligand>
        <name>Zn(2+)</name>
        <dbReference type="ChEBI" id="CHEBI:29105"/>
        <note>catalytic</note>
    </ligand>
</feature>
<feature type="binding site" evidence="12">
    <location>
        <position position="103"/>
    </location>
    <ligand>
        <name>Zn(2+)</name>
        <dbReference type="ChEBI" id="CHEBI:29105"/>
        <note>catalytic</note>
    </ligand>
</feature>
<evidence type="ECO:0000256" key="5">
    <source>
        <dbReference type="ARBA" id="ARBA00022723"/>
    </source>
</evidence>
<organism evidence="15 16">
    <name type="scientific">Gracilariopsis chorda</name>
    <dbReference type="NCBI Taxonomy" id="448386"/>
    <lineage>
        <taxon>Eukaryota</taxon>
        <taxon>Rhodophyta</taxon>
        <taxon>Florideophyceae</taxon>
        <taxon>Rhodymeniophycidae</taxon>
        <taxon>Gracilariales</taxon>
        <taxon>Gracilariaceae</taxon>
        <taxon>Gracilariopsis</taxon>
    </lineage>
</organism>
<keyword evidence="16" id="KW-1185">Reference proteome</keyword>
<evidence type="ECO:0000256" key="8">
    <source>
        <dbReference type="ARBA" id="ARBA00032005"/>
    </source>
</evidence>
<gene>
    <name evidence="15" type="ORF">BWQ96_04143</name>
</gene>
<evidence type="ECO:0000256" key="1">
    <source>
        <dbReference type="ARBA" id="ARBA00001947"/>
    </source>
</evidence>
<feature type="binding site" evidence="11">
    <location>
        <begin position="58"/>
        <end position="64"/>
    </location>
    <ligand>
        <name>substrate</name>
    </ligand>
</feature>
<evidence type="ECO:0000256" key="9">
    <source>
        <dbReference type="ARBA" id="ARBA00049558"/>
    </source>
</evidence>